<sequence>MSTCLDSWLLLETQYKLWDFLLDEQNSNRNDENGEIMIDHMSLERNHILVRTNVIGGPTERTLPARSLSEDTGKVYPWRMFSSFPVPKEYFTTVNRSSPGKTDSAFGEFLEKPSDGMSPTEWLKLCQDTFCHELKSNPEGIQGKVQLNLPVRKLVSFKILSNDKVCFDKNLKYWPLFLRLTAPYMCKNFGRMLEKVLAVQQQIPDEYQTFPLKPCKVTDATLKGRKLSNMQTLGSKMAVRYGKHLKLLSGNSSMNESLNMLLKKCQFFLQSQQRSFDSEIESTERNYMGHDWFASTIFIMMSGNKERAWSFLHNFSSLLASGYLWMPRLHTSIHLPVELAVSSIHPVFSTVCHNVEIILQLELPRLFSAFRLSGFTPSQENSIDGYHVGEHIDFMRNLETKFRNIVLKDMQTLNKG</sequence>
<evidence type="ECO:0000313" key="2">
    <source>
        <dbReference type="EMBL" id="PIK61698.1"/>
    </source>
</evidence>
<dbReference type="OrthoDB" id="1668230at2759"/>
<accession>A0A2G8LN65</accession>
<dbReference type="Pfam" id="PF23440">
    <property type="entry name" value="BROMI_C"/>
    <property type="match status" value="2"/>
</dbReference>
<dbReference type="AlphaFoldDB" id="A0A2G8LN65"/>
<organism evidence="2 3">
    <name type="scientific">Stichopus japonicus</name>
    <name type="common">Sea cucumber</name>
    <dbReference type="NCBI Taxonomy" id="307972"/>
    <lineage>
        <taxon>Eukaryota</taxon>
        <taxon>Metazoa</taxon>
        <taxon>Echinodermata</taxon>
        <taxon>Eleutherozoa</taxon>
        <taxon>Echinozoa</taxon>
        <taxon>Holothuroidea</taxon>
        <taxon>Aspidochirotacea</taxon>
        <taxon>Aspidochirotida</taxon>
        <taxon>Stichopodidae</taxon>
        <taxon>Apostichopus</taxon>
    </lineage>
</organism>
<gene>
    <name evidence="2" type="ORF">BSL78_01402</name>
</gene>
<evidence type="ECO:0000313" key="3">
    <source>
        <dbReference type="Proteomes" id="UP000230750"/>
    </source>
</evidence>
<reference evidence="2 3" key="1">
    <citation type="journal article" date="2017" name="PLoS Biol.">
        <title>The sea cucumber genome provides insights into morphological evolution and visceral regeneration.</title>
        <authorList>
            <person name="Zhang X."/>
            <person name="Sun L."/>
            <person name="Yuan J."/>
            <person name="Sun Y."/>
            <person name="Gao Y."/>
            <person name="Zhang L."/>
            <person name="Li S."/>
            <person name="Dai H."/>
            <person name="Hamel J.F."/>
            <person name="Liu C."/>
            <person name="Yu Y."/>
            <person name="Liu S."/>
            <person name="Lin W."/>
            <person name="Guo K."/>
            <person name="Jin S."/>
            <person name="Xu P."/>
            <person name="Storey K.B."/>
            <person name="Huan P."/>
            <person name="Zhang T."/>
            <person name="Zhou Y."/>
            <person name="Zhang J."/>
            <person name="Lin C."/>
            <person name="Li X."/>
            <person name="Xing L."/>
            <person name="Huo D."/>
            <person name="Sun M."/>
            <person name="Wang L."/>
            <person name="Mercier A."/>
            <person name="Li F."/>
            <person name="Yang H."/>
            <person name="Xiang J."/>
        </authorList>
    </citation>
    <scope>NUCLEOTIDE SEQUENCE [LARGE SCALE GENOMIC DNA]</scope>
    <source>
        <strain evidence="2">Shaxun</strain>
        <tissue evidence="2">Muscle</tissue>
    </source>
</reference>
<comment type="caution">
    <text evidence="2">The sequence shown here is derived from an EMBL/GenBank/DDBJ whole genome shotgun (WGS) entry which is preliminary data.</text>
</comment>
<name>A0A2G8LN65_STIJA</name>
<dbReference type="Proteomes" id="UP000230750">
    <property type="component" value="Unassembled WGS sequence"/>
</dbReference>
<dbReference type="InterPro" id="IPR055392">
    <property type="entry name" value="BROMI_C"/>
</dbReference>
<evidence type="ECO:0000259" key="1">
    <source>
        <dbReference type="Pfam" id="PF23440"/>
    </source>
</evidence>
<feature type="domain" description="BROMI C-terminal Rab TBC-like" evidence="1">
    <location>
        <begin position="191"/>
        <end position="379"/>
    </location>
</feature>
<protein>
    <recommendedName>
        <fullName evidence="1">BROMI C-terminal Rab TBC-like domain-containing protein</fullName>
    </recommendedName>
</protein>
<proteinExistence type="predicted"/>
<dbReference type="EMBL" id="MRZV01000027">
    <property type="protein sequence ID" value="PIK61698.1"/>
    <property type="molecule type" value="Genomic_DNA"/>
</dbReference>
<dbReference type="STRING" id="307972.A0A2G8LN65"/>
<feature type="domain" description="BROMI C-terminal Rab TBC-like" evidence="1">
    <location>
        <begin position="3"/>
        <end position="167"/>
    </location>
</feature>
<keyword evidence="3" id="KW-1185">Reference proteome</keyword>